<accession>A0ABR1I6Q5</accession>
<sequence length="204" mass="22522">MLQVVIVPTGATVASAALKDRPEIIHFKWPDRDADESLGGQLATPIVKDRKATYLSVLQTALDQLLAPYDKKVIVCSDEEQAVDPSLKLKCSATRTSTRDMSKKADEAIHTIFMRDVASKTPEDGAPIMAMAVLISVSEQFRESQQDQSAANLLKFEDVENFVSMGSSIKKYCEAHGVAFVKLQQEYYDYAAGEMMTGYSPMDE</sequence>
<dbReference type="EMBL" id="JAZAVK010000033">
    <property type="protein sequence ID" value="KAK7429021.1"/>
    <property type="molecule type" value="Genomic_DNA"/>
</dbReference>
<protein>
    <submittedName>
        <fullName evidence="1">Uncharacterized protein</fullName>
    </submittedName>
</protein>
<comment type="caution">
    <text evidence="1">The sequence shown here is derived from an EMBL/GenBank/DDBJ whole genome shotgun (WGS) entry which is preliminary data.</text>
</comment>
<keyword evidence="2" id="KW-1185">Reference proteome</keyword>
<organism evidence="1 2">
    <name type="scientific">Neonectria magnoliae</name>
    <dbReference type="NCBI Taxonomy" id="2732573"/>
    <lineage>
        <taxon>Eukaryota</taxon>
        <taxon>Fungi</taxon>
        <taxon>Dikarya</taxon>
        <taxon>Ascomycota</taxon>
        <taxon>Pezizomycotina</taxon>
        <taxon>Sordariomycetes</taxon>
        <taxon>Hypocreomycetidae</taxon>
        <taxon>Hypocreales</taxon>
        <taxon>Nectriaceae</taxon>
        <taxon>Neonectria</taxon>
    </lineage>
</organism>
<name>A0ABR1I6Q5_9HYPO</name>
<evidence type="ECO:0000313" key="2">
    <source>
        <dbReference type="Proteomes" id="UP001498421"/>
    </source>
</evidence>
<evidence type="ECO:0000313" key="1">
    <source>
        <dbReference type="EMBL" id="KAK7429021.1"/>
    </source>
</evidence>
<gene>
    <name evidence="1" type="ORF">QQZ08_004428</name>
</gene>
<reference evidence="1 2" key="1">
    <citation type="journal article" date="2025" name="Microbiol. Resour. Announc.">
        <title>Draft genome sequences for Neonectria magnoliae and Neonectria punicea, canker pathogens of Liriodendron tulipifera and Acer saccharum in West Virginia.</title>
        <authorList>
            <person name="Petronek H.M."/>
            <person name="Kasson M.T."/>
            <person name="Metheny A.M."/>
            <person name="Stauder C.M."/>
            <person name="Lovett B."/>
            <person name="Lynch S.C."/>
            <person name="Garnas J.R."/>
            <person name="Kasson L.R."/>
            <person name="Stajich J.E."/>
        </authorList>
    </citation>
    <scope>NUCLEOTIDE SEQUENCE [LARGE SCALE GENOMIC DNA]</scope>
    <source>
        <strain evidence="1 2">NRRL 64651</strain>
    </source>
</reference>
<dbReference type="Proteomes" id="UP001498421">
    <property type="component" value="Unassembled WGS sequence"/>
</dbReference>
<proteinExistence type="predicted"/>